<keyword evidence="3" id="KW-1185">Reference proteome</keyword>
<proteinExistence type="predicted"/>
<evidence type="ECO:0000259" key="1">
    <source>
        <dbReference type="Pfam" id="PF23343"/>
    </source>
</evidence>
<dbReference type="EMBL" id="JACOPQ010000002">
    <property type="protein sequence ID" value="MBC5736091.1"/>
    <property type="molecule type" value="Genomic_DNA"/>
</dbReference>
<comment type="caution">
    <text evidence="2">The sequence shown here is derived from an EMBL/GenBank/DDBJ whole genome shotgun (WGS) entry which is preliminary data.</text>
</comment>
<dbReference type="AlphaFoldDB" id="A0A8J6JAZ2"/>
<dbReference type="InterPro" id="IPR056906">
    <property type="entry name" value="ORF2/G2P_dom"/>
</dbReference>
<evidence type="ECO:0000313" key="3">
    <source>
        <dbReference type="Proteomes" id="UP000607645"/>
    </source>
</evidence>
<accession>A0A8J6JAZ2</accession>
<feature type="domain" description="Replication-associated protein ORF2/G2P" evidence="1">
    <location>
        <begin position="61"/>
        <end position="166"/>
    </location>
</feature>
<protein>
    <recommendedName>
        <fullName evidence="1">Replication-associated protein ORF2/G2P domain-containing protein</fullName>
    </recommendedName>
</protein>
<evidence type="ECO:0000313" key="2">
    <source>
        <dbReference type="EMBL" id="MBC5736091.1"/>
    </source>
</evidence>
<dbReference type="Pfam" id="PF23343">
    <property type="entry name" value="REP_ORF2-G2P"/>
    <property type="match status" value="1"/>
</dbReference>
<organism evidence="2 3">
    <name type="scientific">Lawsonibacter faecis</name>
    <dbReference type="NCBI Taxonomy" id="2763052"/>
    <lineage>
        <taxon>Bacteria</taxon>
        <taxon>Bacillati</taxon>
        <taxon>Bacillota</taxon>
        <taxon>Clostridia</taxon>
        <taxon>Eubacteriales</taxon>
        <taxon>Oscillospiraceae</taxon>
        <taxon>Lawsonibacter</taxon>
    </lineage>
</organism>
<reference evidence="2" key="1">
    <citation type="submission" date="2020-08" db="EMBL/GenBank/DDBJ databases">
        <title>Genome public.</title>
        <authorList>
            <person name="Liu C."/>
            <person name="Sun Q."/>
        </authorList>
    </citation>
    <scope>NUCLEOTIDE SEQUENCE</scope>
    <source>
        <strain evidence="2">NSJ-52</strain>
    </source>
</reference>
<dbReference type="Proteomes" id="UP000607645">
    <property type="component" value="Unassembled WGS sequence"/>
</dbReference>
<gene>
    <name evidence="2" type="ORF">H8S62_03585</name>
</gene>
<name>A0A8J6JAZ2_9FIRM</name>
<sequence length="254" mass="28556">MITAGRLVIGVSYTVAALQDSPKARADKTQMSSAAQELINLRYSWQKCEVLLAANFTGKDLFVTLTYDEANLPPTRAAAVERMKKFIAKLRSARKLRGEPTKYIYVTEQLSSEGGRLHHHMVLNGTGDDYDTIRSLWEWGEVEIKPLEVGGNDDGYEVVAKYLTKEPRECGKADVGARTWTPSLGLIRPKPEVSNMADNETITAPPGAYILCAPAPSRNEFGEFVYIKYLLPLIKEEQSLRRPQRRKKKKRVQP</sequence>
<dbReference type="RefSeq" id="WP_186918488.1">
    <property type="nucleotide sequence ID" value="NZ_JACOPQ010000002.1"/>
</dbReference>